<dbReference type="Gene3D" id="3.40.50.300">
    <property type="entry name" value="P-loop containing nucleotide triphosphate hydrolases"/>
    <property type="match status" value="1"/>
</dbReference>
<dbReference type="AlphaFoldDB" id="A0A1I3BY81"/>
<evidence type="ECO:0000259" key="4">
    <source>
        <dbReference type="PROSITE" id="PS50893"/>
    </source>
</evidence>
<proteinExistence type="predicted"/>
<dbReference type="RefSeq" id="WP_092846419.1">
    <property type="nucleotide sequence ID" value="NZ_FOPY01000007.1"/>
</dbReference>
<dbReference type="GO" id="GO:0005524">
    <property type="term" value="F:ATP binding"/>
    <property type="evidence" value="ECO:0007669"/>
    <property type="project" value="UniProtKB-KW"/>
</dbReference>
<evidence type="ECO:0000313" key="8">
    <source>
        <dbReference type="Proteomes" id="UP000294489"/>
    </source>
</evidence>
<gene>
    <name evidence="6" type="ORF">DFO67_10589</name>
    <name evidence="5" type="ORF">SAMN04487959_107210</name>
</gene>
<accession>A0A1I3BY81</accession>
<dbReference type="EMBL" id="FOPY01000007">
    <property type="protein sequence ID" value="SFH67140.1"/>
    <property type="molecule type" value="Genomic_DNA"/>
</dbReference>
<dbReference type="SUPFAM" id="SSF52540">
    <property type="entry name" value="P-loop containing nucleoside triphosphate hydrolases"/>
    <property type="match status" value="1"/>
</dbReference>
<dbReference type="CDD" id="cd03261">
    <property type="entry name" value="ABC_Org_Solvent_Resistant"/>
    <property type="match status" value="1"/>
</dbReference>
<dbReference type="InterPro" id="IPR003439">
    <property type="entry name" value="ABC_transporter-like_ATP-bd"/>
</dbReference>
<dbReference type="GO" id="GO:0016887">
    <property type="term" value="F:ATP hydrolysis activity"/>
    <property type="evidence" value="ECO:0007669"/>
    <property type="project" value="InterPro"/>
</dbReference>
<dbReference type="OrthoDB" id="9802264at2"/>
<dbReference type="Proteomes" id="UP000199040">
    <property type="component" value="Unassembled WGS sequence"/>
</dbReference>
<keyword evidence="7" id="KW-1185">Reference proteome</keyword>
<dbReference type="STRING" id="442341.SAMN04487959_107210"/>
<dbReference type="InterPro" id="IPR003593">
    <property type="entry name" value="AAA+_ATPase"/>
</dbReference>
<dbReference type="SMART" id="SM00382">
    <property type="entry name" value="AAA"/>
    <property type="match status" value="1"/>
</dbReference>
<dbReference type="Pfam" id="PF00005">
    <property type="entry name" value="ABC_tran"/>
    <property type="match status" value="1"/>
</dbReference>
<protein>
    <submittedName>
        <fullName evidence="5">Phospholipid/cholesterol/gamma-HCH transport system ATP-binding protein</fullName>
    </submittedName>
</protein>
<name>A0A1I3BY81_9GAMM</name>
<evidence type="ECO:0000313" key="5">
    <source>
        <dbReference type="EMBL" id="SFH67140.1"/>
    </source>
</evidence>
<dbReference type="EMBL" id="SOEC01000005">
    <property type="protein sequence ID" value="TDX30302.1"/>
    <property type="molecule type" value="Genomic_DNA"/>
</dbReference>
<evidence type="ECO:0000256" key="1">
    <source>
        <dbReference type="ARBA" id="ARBA00022448"/>
    </source>
</evidence>
<feature type="domain" description="ABC transporter" evidence="4">
    <location>
        <begin position="7"/>
        <end position="243"/>
    </location>
</feature>
<keyword evidence="1" id="KW-0813">Transport</keyword>
<dbReference type="InterPro" id="IPR017871">
    <property type="entry name" value="ABC_transporter-like_CS"/>
</dbReference>
<dbReference type="PANTHER" id="PTHR43023">
    <property type="entry name" value="PROTEIN TRIGALACTOSYLDIACYLGLYCEROL 3, CHLOROPLASTIC"/>
    <property type="match status" value="1"/>
</dbReference>
<reference evidence="5 7" key="1">
    <citation type="submission" date="2016-10" db="EMBL/GenBank/DDBJ databases">
        <authorList>
            <person name="de Groot N.N."/>
        </authorList>
    </citation>
    <scope>NUCLEOTIDE SEQUENCE [LARGE SCALE GENOMIC DNA]</scope>
    <source>
        <strain evidence="5 7">CGMCC 1.6848</strain>
    </source>
</reference>
<keyword evidence="3 5" id="KW-0067">ATP-binding</keyword>
<keyword evidence="2" id="KW-0547">Nucleotide-binding</keyword>
<sequence>MTDAMLVELEGVRFSRGEKEIFRGVDLQVPRGKITAIMGPSGTGKTTLLKLMGGQLTPDSGCVRIAGQNVHRLSRRDLFRLRRRMGMLFQSGALFSDLDVFENVAFPLRVHTDLPEAMIRDVVLMKLEAVGLRGARGLMPSELSGGMLRRVALARAVALDPELILYDEPFVGQDPISMGVLVQLIRKVNQALGLTAVVVSHDIKETLSIADYVYVISDGQVMAHGTPASLDVDRDPRVSQFIHGEPDGPVPFHYPAPDYFSDILAEGMRS</sequence>
<evidence type="ECO:0000313" key="7">
    <source>
        <dbReference type="Proteomes" id="UP000199040"/>
    </source>
</evidence>
<organism evidence="5 7">
    <name type="scientific">Modicisalibacter xianhensis</name>
    <dbReference type="NCBI Taxonomy" id="442341"/>
    <lineage>
        <taxon>Bacteria</taxon>
        <taxon>Pseudomonadati</taxon>
        <taxon>Pseudomonadota</taxon>
        <taxon>Gammaproteobacteria</taxon>
        <taxon>Oceanospirillales</taxon>
        <taxon>Halomonadaceae</taxon>
        <taxon>Modicisalibacter</taxon>
    </lineage>
</organism>
<dbReference type="PROSITE" id="PS50893">
    <property type="entry name" value="ABC_TRANSPORTER_2"/>
    <property type="match status" value="1"/>
</dbReference>
<evidence type="ECO:0000256" key="3">
    <source>
        <dbReference type="ARBA" id="ARBA00022840"/>
    </source>
</evidence>
<evidence type="ECO:0000256" key="2">
    <source>
        <dbReference type="ARBA" id="ARBA00022741"/>
    </source>
</evidence>
<reference evidence="6 8" key="2">
    <citation type="submission" date="2019-03" db="EMBL/GenBank/DDBJ databases">
        <title>Freshwater and sediment microbial communities from various areas in North America, analyzing microbe dynamics in response to fracking.</title>
        <authorList>
            <person name="Lamendella R."/>
        </authorList>
    </citation>
    <scope>NUCLEOTIDE SEQUENCE [LARGE SCALE GENOMIC DNA]</scope>
    <source>
        <strain evidence="6 8">6_TX</strain>
    </source>
</reference>
<dbReference type="PROSITE" id="PS00211">
    <property type="entry name" value="ABC_TRANSPORTER_1"/>
    <property type="match status" value="1"/>
</dbReference>
<dbReference type="InterPro" id="IPR027417">
    <property type="entry name" value="P-loop_NTPase"/>
</dbReference>
<dbReference type="PANTHER" id="PTHR43023:SF6">
    <property type="entry name" value="INTERMEMBRANE PHOSPHOLIPID TRANSPORT SYSTEM ATP-BINDING PROTEIN MLAF"/>
    <property type="match status" value="1"/>
</dbReference>
<evidence type="ECO:0000313" key="6">
    <source>
        <dbReference type="EMBL" id="TDX30302.1"/>
    </source>
</evidence>
<dbReference type="Proteomes" id="UP000294489">
    <property type="component" value="Unassembled WGS sequence"/>
</dbReference>